<dbReference type="OrthoDB" id="7406667at2"/>
<dbReference type="EMBL" id="WTYY01000002">
    <property type="protein sequence ID" value="MXO87643.1"/>
    <property type="molecule type" value="Genomic_DNA"/>
</dbReference>
<evidence type="ECO:0000313" key="1">
    <source>
        <dbReference type="EMBL" id="MXO87643.1"/>
    </source>
</evidence>
<dbReference type="AlphaFoldDB" id="A0A844ZJJ9"/>
<evidence type="ECO:0008006" key="3">
    <source>
        <dbReference type="Google" id="ProtNLM"/>
    </source>
</evidence>
<protein>
    <recommendedName>
        <fullName evidence="3">Lipoprotein</fullName>
    </recommendedName>
</protein>
<sequence length="168" mass="17811">MNRLLTTGAVLLLASCAVPEDPVPTPDNGLPSLAADRSQPQLALMDHILGNYFASDVPLRPTICASTHDGRSEVALAPEAELALMTRYEALAPFARCASIDGVWQDSETGGPAMVFTIHSFSCPDADHCSGFGGYVAGQTNSMSVQYTMAFADGGWTFTRDPRLIGES</sequence>
<keyword evidence="2" id="KW-1185">Reference proteome</keyword>
<accession>A0A844ZJJ9</accession>
<reference evidence="1 2" key="1">
    <citation type="submission" date="2019-12" db="EMBL/GenBank/DDBJ databases">
        <title>Genomic-based taxomic classification of the family Erythrobacteraceae.</title>
        <authorList>
            <person name="Xu L."/>
        </authorList>
    </citation>
    <scope>NUCLEOTIDE SEQUENCE [LARGE SCALE GENOMIC DNA]</scope>
    <source>
        <strain evidence="1 2">JCM 16339</strain>
    </source>
</reference>
<name>A0A844ZJJ9_9SPHN</name>
<organism evidence="1 2">
    <name type="scientific">Alteraurantiacibacter aestuarii</name>
    <dbReference type="NCBI Taxonomy" id="650004"/>
    <lineage>
        <taxon>Bacteria</taxon>
        <taxon>Pseudomonadati</taxon>
        <taxon>Pseudomonadota</taxon>
        <taxon>Alphaproteobacteria</taxon>
        <taxon>Sphingomonadales</taxon>
        <taxon>Erythrobacteraceae</taxon>
        <taxon>Alteraurantiacibacter</taxon>
    </lineage>
</organism>
<proteinExistence type="predicted"/>
<dbReference type="PROSITE" id="PS51257">
    <property type="entry name" value="PROKAR_LIPOPROTEIN"/>
    <property type="match status" value="1"/>
</dbReference>
<comment type="caution">
    <text evidence="1">The sequence shown here is derived from an EMBL/GenBank/DDBJ whole genome shotgun (WGS) entry which is preliminary data.</text>
</comment>
<gene>
    <name evidence="1" type="ORF">GRI32_02710</name>
</gene>
<dbReference type="RefSeq" id="WP_160589613.1">
    <property type="nucleotide sequence ID" value="NZ_BAAAFP010000002.1"/>
</dbReference>
<dbReference type="Proteomes" id="UP000435243">
    <property type="component" value="Unassembled WGS sequence"/>
</dbReference>
<evidence type="ECO:0000313" key="2">
    <source>
        <dbReference type="Proteomes" id="UP000435243"/>
    </source>
</evidence>